<gene>
    <name evidence="2" type="ORF">F2Q65_12350</name>
</gene>
<proteinExistence type="predicted"/>
<dbReference type="Proteomes" id="UP000322981">
    <property type="component" value="Unassembled WGS sequence"/>
</dbReference>
<evidence type="ECO:0000256" key="1">
    <source>
        <dbReference type="SAM" id="MobiDB-lite"/>
    </source>
</evidence>
<accession>A0A5M8FPK5</accession>
<evidence type="ECO:0000313" key="3">
    <source>
        <dbReference type="Proteomes" id="UP000322981"/>
    </source>
</evidence>
<evidence type="ECO:0000313" key="2">
    <source>
        <dbReference type="EMBL" id="KAA6184365.1"/>
    </source>
</evidence>
<dbReference type="RefSeq" id="WP_150093723.1">
    <property type="nucleotide sequence ID" value="NZ_JBFUOH010000116.1"/>
</dbReference>
<dbReference type="OrthoDB" id="9800518at2"/>
<dbReference type="AlphaFoldDB" id="A0A5M8FPK5"/>
<name>A0A5M8FPK5_9GAMM</name>
<organism evidence="2 3">
    <name type="scientific">Thiohalocapsa marina</name>
    <dbReference type="NCBI Taxonomy" id="424902"/>
    <lineage>
        <taxon>Bacteria</taxon>
        <taxon>Pseudomonadati</taxon>
        <taxon>Pseudomonadota</taxon>
        <taxon>Gammaproteobacteria</taxon>
        <taxon>Chromatiales</taxon>
        <taxon>Chromatiaceae</taxon>
        <taxon>Thiohalocapsa</taxon>
    </lineage>
</organism>
<feature type="region of interest" description="Disordered" evidence="1">
    <location>
        <begin position="111"/>
        <end position="134"/>
    </location>
</feature>
<comment type="caution">
    <text evidence="2">The sequence shown here is derived from an EMBL/GenBank/DDBJ whole genome shotgun (WGS) entry which is preliminary data.</text>
</comment>
<reference evidence="2 3" key="1">
    <citation type="submission" date="2019-09" db="EMBL/GenBank/DDBJ databases">
        <title>Whole-genome sequence of the purple sulfur bacterium Thiohalocapsa marina DSM 19078.</title>
        <authorList>
            <person name="Kyndt J.A."/>
            <person name="Meyer T.E."/>
        </authorList>
    </citation>
    <scope>NUCLEOTIDE SEQUENCE [LARGE SCALE GENOMIC DNA]</scope>
    <source>
        <strain evidence="2 3">DSM 19078</strain>
    </source>
</reference>
<sequence length="134" mass="14242">MTDLHLLRTTAAWGTPGFEAALKADIEQLDIHALPLQAGLTAGSRVGDQGFQVMVLRTAADTDLIRARIGVFFTGVEAGSCCADDPSPPDARPQYCQLQVAIDRHTAEARLTLLPDPESELDPASDPASESEAN</sequence>
<dbReference type="EMBL" id="VWXX01000020">
    <property type="protein sequence ID" value="KAA6184365.1"/>
    <property type="molecule type" value="Genomic_DNA"/>
</dbReference>
<keyword evidence="3" id="KW-1185">Reference proteome</keyword>
<protein>
    <submittedName>
        <fullName evidence="2">Uncharacterized protein</fullName>
    </submittedName>
</protein>